<feature type="domain" description="C2H2-type" evidence="6">
    <location>
        <begin position="103"/>
        <end position="132"/>
    </location>
</feature>
<feature type="domain" description="C2H2-type" evidence="6">
    <location>
        <begin position="79"/>
        <end position="102"/>
    </location>
</feature>
<dbReference type="InterPro" id="IPR036236">
    <property type="entry name" value="Znf_C2H2_sf"/>
</dbReference>
<keyword evidence="4" id="KW-0862">Zinc</keyword>
<keyword evidence="3 5" id="KW-0863">Zinc-finger</keyword>
<dbReference type="InterPro" id="IPR013087">
    <property type="entry name" value="Znf_C2H2_type"/>
</dbReference>
<dbReference type="PROSITE" id="PS00028">
    <property type="entry name" value="ZINC_FINGER_C2H2_1"/>
    <property type="match status" value="3"/>
</dbReference>
<dbReference type="RefSeq" id="XP_047777164.1">
    <property type="nucleotide sequence ID" value="XM_047916630.1"/>
</dbReference>
<organism evidence="7 8">
    <name type="scientific">Rhodofomes roseus</name>
    <dbReference type="NCBI Taxonomy" id="34475"/>
    <lineage>
        <taxon>Eukaryota</taxon>
        <taxon>Fungi</taxon>
        <taxon>Dikarya</taxon>
        <taxon>Basidiomycota</taxon>
        <taxon>Agaricomycotina</taxon>
        <taxon>Agaricomycetes</taxon>
        <taxon>Polyporales</taxon>
        <taxon>Rhodofomes</taxon>
    </lineage>
</organism>
<dbReference type="SUPFAM" id="SSF57667">
    <property type="entry name" value="beta-beta-alpha zinc fingers"/>
    <property type="match status" value="1"/>
</dbReference>
<evidence type="ECO:0000256" key="3">
    <source>
        <dbReference type="ARBA" id="ARBA00022771"/>
    </source>
</evidence>
<sequence>MSYYCDRCVRFFVSERALEQHQDDSGTHNICDDCDKDFTTYEKLKQHWIGSHRHHFCQYCDEHFDNEDELEEHEEAEHYYCAPCGRSFNSALGLHEHNRQSHHYCTDCRRLFQNENNLQHHLRSTLHAGAHVPCPGKKCKKMFVSGAALILHLESGTCPSRITREQVNRVVAKYDKGNVITNPARMLAYREGGSGQTIATWATGRAWNGLRYECFLCHREYRTLEALNQHLASPAHEKKMYRCPRGYSGCGAEFKTLSALCQHVESEQCSIRRFNTKVQDYLGDLTSNMKRLGI</sequence>
<dbReference type="PANTHER" id="PTHR19818">
    <property type="entry name" value="ZINC FINGER PROTEIN ZIC AND GLI"/>
    <property type="match status" value="1"/>
</dbReference>
<evidence type="ECO:0000259" key="6">
    <source>
        <dbReference type="PROSITE" id="PS50157"/>
    </source>
</evidence>
<evidence type="ECO:0000313" key="8">
    <source>
        <dbReference type="Proteomes" id="UP000814176"/>
    </source>
</evidence>
<evidence type="ECO:0000256" key="2">
    <source>
        <dbReference type="ARBA" id="ARBA00022737"/>
    </source>
</evidence>
<name>A0ABQ8KB03_9APHY</name>
<proteinExistence type="predicted"/>
<dbReference type="PROSITE" id="PS50157">
    <property type="entry name" value="ZINC_FINGER_C2H2_2"/>
    <property type="match status" value="3"/>
</dbReference>
<evidence type="ECO:0000256" key="1">
    <source>
        <dbReference type="ARBA" id="ARBA00022723"/>
    </source>
</evidence>
<dbReference type="Proteomes" id="UP000814176">
    <property type="component" value="Unassembled WGS sequence"/>
</dbReference>
<dbReference type="PANTHER" id="PTHR19818:SF139">
    <property type="entry name" value="PAIR-RULE PROTEIN ODD-PAIRED"/>
    <property type="match status" value="1"/>
</dbReference>
<keyword evidence="8" id="KW-1185">Reference proteome</keyword>
<reference evidence="7 8" key="1">
    <citation type="journal article" date="2021" name="Environ. Microbiol.">
        <title>Gene family expansions and transcriptome signatures uncover fungal adaptations to wood decay.</title>
        <authorList>
            <person name="Hage H."/>
            <person name="Miyauchi S."/>
            <person name="Viragh M."/>
            <person name="Drula E."/>
            <person name="Min B."/>
            <person name="Chaduli D."/>
            <person name="Navarro D."/>
            <person name="Favel A."/>
            <person name="Norest M."/>
            <person name="Lesage-Meessen L."/>
            <person name="Balint B."/>
            <person name="Merenyi Z."/>
            <person name="de Eugenio L."/>
            <person name="Morin E."/>
            <person name="Martinez A.T."/>
            <person name="Baldrian P."/>
            <person name="Stursova M."/>
            <person name="Martinez M.J."/>
            <person name="Novotny C."/>
            <person name="Magnuson J.K."/>
            <person name="Spatafora J.W."/>
            <person name="Maurice S."/>
            <person name="Pangilinan J."/>
            <person name="Andreopoulos W."/>
            <person name="LaButti K."/>
            <person name="Hundley H."/>
            <person name="Na H."/>
            <person name="Kuo A."/>
            <person name="Barry K."/>
            <person name="Lipzen A."/>
            <person name="Henrissat B."/>
            <person name="Riley R."/>
            <person name="Ahrendt S."/>
            <person name="Nagy L.G."/>
            <person name="Grigoriev I.V."/>
            <person name="Martin F."/>
            <person name="Rosso M.N."/>
        </authorList>
    </citation>
    <scope>NUCLEOTIDE SEQUENCE [LARGE SCALE GENOMIC DNA]</scope>
    <source>
        <strain evidence="7 8">CIRM-BRFM 1785</strain>
    </source>
</reference>
<dbReference type="InterPro" id="IPR050329">
    <property type="entry name" value="GLI_C2H2-zinc-finger"/>
</dbReference>
<dbReference type="Pfam" id="PF12171">
    <property type="entry name" value="zf-C2H2_jaz"/>
    <property type="match status" value="1"/>
</dbReference>
<dbReference type="InterPro" id="IPR022755">
    <property type="entry name" value="Znf_C2H2_jaz"/>
</dbReference>
<evidence type="ECO:0000313" key="7">
    <source>
        <dbReference type="EMBL" id="KAH9834633.1"/>
    </source>
</evidence>
<dbReference type="GeneID" id="71997362"/>
<dbReference type="EMBL" id="JADCUA010000015">
    <property type="protein sequence ID" value="KAH9834633.1"/>
    <property type="molecule type" value="Genomic_DNA"/>
</dbReference>
<keyword evidence="1" id="KW-0479">Metal-binding</keyword>
<dbReference type="Pfam" id="PF13912">
    <property type="entry name" value="zf-C2H2_6"/>
    <property type="match status" value="1"/>
</dbReference>
<keyword evidence="2" id="KW-0677">Repeat</keyword>
<feature type="domain" description="C2H2-type" evidence="6">
    <location>
        <begin position="3"/>
        <end position="28"/>
    </location>
</feature>
<comment type="caution">
    <text evidence="7">The sequence shown here is derived from an EMBL/GenBank/DDBJ whole genome shotgun (WGS) entry which is preliminary data.</text>
</comment>
<protein>
    <recommendedName>
        <fullName evidence="6">C2H2-type domain-containing protein</fullName>
    </recommendedName>
</protein>
<accession>A0ABQ8KB03</accession>
<dbReference type="Pfam" id="PF00096">
    <property type="entry name" value="zf-C2H2"/>
    <property type="match status" value="1"/>
</dbReference>
<evidence type="ECO:0000256" key="5">
    <source>
        <dbReference type="PROSITE-ProRule" id="PRU00042"/>
    </source>
</evidence>
<dbReference type="Gene3D" id="3.30.160.60">
    <property type="entry name" value="Classic Zinc Finger"/>
    <property type="match status" value="3"/>
</dbReference>
<dbReference type="SMART" id="SM00355">
    <property type="entry name" value="ZnF_C2H2"/>
    <property type="match status" value="6"/>
</dbReference>
<gene>
    <name evidence="7" type="ORF">C8Q71DRAFT_151716</name>
</gene>
<evidence type="ECO:0000256" key="4">
    <source>
        <dbReference type="ARBA" id="ARBA00022833"/>
    </source>
</evidence>